<dbReference type="GO" id="GO:0008974">
    <property type="term" value="F:phosphoribulokinase activity"/>
    <property type="evidence" value="ECO:0007669"/>
    <property type="project" value="UniProtKB-EC"/>
</dbReference>
<sequence length="342" mass="37429">MADTVQRPILLGIGGDSGSGKTTIARGLYRLFGAGNILSICLDDYHSLDRRARQQAGVTALNPVANRIDLMEEQLWALKDGRSVLKPVYDHATGTFGPPEQIHPKPWIVVRGLFPFFTERLREAFDVRVWLDPDEELKYHWKVQRDVAQRGYSVAQVIRQVVERQDDLRRYILPQARYADMVVRFYPPPGYFGKAGAGGPAGNGHGAETPPDLHVRLTLRRSAPAPGVAEAIARAAALDQERHGTRRGAGGVRIQRGAEGGETLVEVDAGLDGHVAAPLVRDLASMLPIDPRATEEMGVFLAGGRDPKHSHSLLITQLAIAWQMVAAHESTRSLVTERASPA</sequence>
<evidence type="ECO:0000256" key="8">
    <source>
        <dbReference type="ARBA" id="ARBA00022777"/>
    </source>
</evidence>
<evidence type="ECO:0000256" key="3">
    <source>
        <dbReference type="ARBA" id="ARBA00012042"/>
    </source>
</evidence>
<organism evidence="13 14">
    <name type="scientific">Carboxydichorda subterranea</name>
    <dbReference type="NCBI Taxonomy" id="3109565"/>
    <lineage>
        <taxon>Bacteria</taxon>
        <taxon>Bacillati</taxon>
        <taxon>Bacillota</taxon>
        <taxon>Limnochordia</taxon>
        <taxon>Limnochordales</taxon>
        <taxon>Geochordaceae</taxon>
        <taxon>Carboxydichorda</taxon>
    </lineage>
</organism>
<dbReference type="Pfam" id="PF00485">
    <property type="entry name" value="PRK"/>
    <property type="match status" value="1"/>
</dbReference>
<feature type="domain" description="Phosphoribulokinase/uridine kinase" evidence="12">
    <location>
        <begin position="11"/>
        <end position="185"/>
    </location>
</feature>
<dbReference type="PANTHER" id="PTHR10285">
    <property type="entry name" value="URIDINE KINASE"/>
    <property type="match status" value="1"/>
</dbReference>
<dbReference type="NCBIfam" id="NF005655">
    <property type="entry name" value="PRK07429.1"/>
    <property type="match status" value="1"/>
</dbReference>
<reference evidence="13 14" key="1">
    <citation type="journal article" date="2024" name="Front. Microbiol.">
        <title>Novel thermophilic genera Geochorda gen. nov. and Carboxydochorda gen. nov. from the deep terrestrial subsurface reveal the ecophysiological diversity in the class Limnochordia.</title>
        <authorList>
            <person name="Karnachuk O.V."/>
            <person name="Lukina A.P."/>
            <person name="Avakyan M.R."/>
            <person name="Kadnikov V.V."/>
            <person name="Begmatov S."/>
            <person name="Beletsky A.V."/>
            <person name="Vlasova K.G."/>
            <person name="Novikov A.A."/>
            <person name="Shcherbakova V.A."/>
            <person name="Mardanov A.V."/>
            <person name="Ravin N.V."/>
        </authorList>
    </citation>
    <scope>NUCLEOTIDE SEQUENCE [LARGE SCALE GENOMIC DNA]</scope>
    <source>
        <strain evidence="13 14">L945</strain>
    </source>
</reference>
<evidence type="ECO:0000259" key="12">
    <source>
        <dbReference type="Pfam" id="PF00485"/>
    </source>
</evidence>
<dbReference type="Proteomes" id="UP001332192">
    <property type="component" value="Chromosome"/>
</dbReference>
<comment type="pathway">
    <text evidence="1">Carbohydrate biosynthesis; Calvin cycle.</text>
</comment>
<evidence type="ECO:0000256" key="2">
    <source>
        <dbReference type="ARBA" id="ARBA00009719"/>
    </source>
</evidence>
<keyword evidence="8" id="KW-0418">Kinase</keyword>
<keyword evidence="4" id="KW-0602">Photosynthesis</keyword>
<evidence type="ECO:0000256" key="10">
    <source>
        <dbReference type="ARBA" id="ARBA00031382"/>
    </source>
</evidence>
<dbReference type="InterPro" id="IPR006082">
    <property type="entry name" value="PRK"/>
</dbReference>
<dbReference type="Gene3D" id="3.40.50.300">
    <property type="entry name" value="P-loop containing nucleotide triphosphate hydrolases"/>
    <property type="match status" value="1"/>
</dbReference>
<evidence type="ECO:0000256" key="1">
    <source>
        <dbReference type="ARBA" id="ARBA00005215"/>
    </source>
</evidence>
<evidence type="ECO:0000256" key="7">
    <source>
        <dbReference type="ARBA" id="ARBA00022741"/>
    </source>
</evidence>
<evidence type="ECO:0000256" key="11">
    <source>
        <dbReference type="ARBA" id="ARBA00047663"/>
    </source>
</evidence>
<keyword evidence="9" id="KW-0067">ATP-binding</keyword>
<dbReference type="EC" id="2.7.1.19" evidence="3"/>
<dbReference type="InterPro" id="IPR027417">
    <property type="entry name" value="P-loop_NTPase"/>
</dbReference>
<evidence type="ECO:0000313" key="13">
    <source>
        <dbReference type="EMBL" id="WRP17964.1"/>
    </source>
</evidence>
<protein>
    <recommendedName>
        <fullName evidence="3">phosphoribulokinase</fullName>
        <ecNumber evidence="3">2.7.1.19</ecNumber>
    </recommendedName>
    <alternativeName>
        <fullName evidence="10">Phosphopentokinase</fullName>
    </alternativeName>
</protein>
<evidence type="ECO:0000313" key="14">
    <source>
        <dbReference type="Proteomes" id="UP001332192"/>
    </source>
</evidence>
<keyword evidence="14" id="KW-1185">Reference proteome</keyword>
<evidence type="ECO:0000256" key="5">
    <source>
        <dbReference type="ARBA" id="ARBA00022567"/>
    </source>
</evidence>
<evidence type="ECO:0000256" key="4">
    <source>
        <dbReference type="ARBA" id="ARBA00022531"/>
    </source>
</evidence>
<keyword evidence="6 13" id="KW-0808">Transferase</keyword>
<dbReference type="SUPFAM" id="SSF52540">
    <property type="entry name" value="P-loop containing nucleoside triphosphate hydrolases"/>
    <property type="match status" value="1"/>
</dbReference>
<name>A0ABZ1BYS0_9FIRM</name>
<dbReference type="EMBL" id="CP141615">
    <property type="protein sequence ID" value="WRP17964.1"/>
    <property type="molecule type" value="Genomic_DNA"/>
</dbReference>
<proteinExistence type="inferred from homology"/>
<comment type="similarity">
    <text evidence="2">Belongs to the phosphoribulokinase family.</text>
</comment>
<evidence type="ECO:0000256" key="6">
    <source>
        <dbReference type="ARBA" id="ARBA00022679"/>
    </source>
</evidence>
<dbReference type="RefSeq" id="WP_324717235.1">
    <property type="nucleotide sequence ID" value="NZ_CP141615.1"/>
</dbReference>
<comment type="catalytic activity">
    <reaction evidence="11">
        <text>D-ribulose 5-phosphate + ATP = D-ribulose 1,5-bisphosphate + ADP + H(+)</text>
        <dbReference type="Rhea" id="RHEA:19365"/>
        <dbReference type="ChEBI" id="CHEBI:15378"/>
        <dbReference type="ChEBI" id="CHEBI:30616"/>
        <dbReference type="ChEBI" id="CHEBI:57870"/>
        <dbReference type="ChEBI" id="CHEBI:58121"/>
        <dbReference type="ChEBI" id="CHEBI:456216"/>
        <dbReference type="EC" id="2.7.1.19"/>
    </reaction>
</comment>
<keyword evidence="5" id="KW-0113">Calvin cycle</keyword>
<accession>A0ABZ1BYS0</accession>
<evidence type="ECO:0000256" key="9">
    <source>
        <dbReference type="ARBA" id="ARBA00022840"/>
    </source>
</evidence>
<keyword evidence="7" id="KW-0547">Nucleotide-binding</keyword>
<dbReference type="InterPro" id="IPR006083">
    <property type="entry name" value="PRK/URK"/>
</dbReference>
<gene>
    <name evidence="13" type="ORF">U7230_02830</name>
</gene>
<dbReference type="PRINTS" id="PR00478">
    <property type="entry name" value="PHRIBLKINASE"/>
</dbReference>